<evidence type="ECO:0000313" key="2">
    <source>
        <dbReference type="Proteomes" id="UP000789366"/>
    </source>
</evidence>
<comment type="caution">
    <text evidence="1">The sequence shown here is derived from an EMBL/GenBank/DDBJ whole genome shotgun (WGS) entry which is preliminary data.</text>
</comment>
<keyword evidence="2" id="KW-1185">Reference proteome</keyword>
<name>A0ACA9MDB5_9GLOM</name>
<dbReference type="Proteomes" id="UP000789366">
    <property type="component" value="Unassembled WGS sequence"/>
</dbReference>
<accession>A0ACA9MDB5</accession>
<gene>
    <name evidence="1" type="ORF">SPELUC_LOCUS6439</name>
</gene>
<protein>
    <submittedName>
        <fullName evidence="1">16157_t:CDS:1</fullName>
    </submittedName>
</protein>
<proteinExistence type="predicted"/>
<sequence>KIIGLDFNIEDITFTSSLKLVDKVSDKKNEHPSNLYTEDDETSPSRKQELENLLAATREDDTPLPSRIATGYATIVIDTNCLIGDLNMVKKTIQSDNWMVVVPLVVIMKLDGLKLNPPPLGTAASEAITCLEQALPLSKKLRVQTSKGNYVSGINFSEEFDFGEDKKKNLDDLILGICLWHTKNHGDNGFITNQEKKVIIMRRLYCLQMIEISSQSANKRC</sequence>
<organism evidence="1 2">
    <name type="scientific">Cetraspora pellucida</name>
    <dbReference type="NCBI Taxonomy" id="1433469"/>
    <lineage>
        <taxon>Eukaryota</taxon>
        <taxon>Fungi</taxon>
        <taxon>Fungi incertae sedis</taxon>
        <taxon>Mucoromycota</taxon>
        <taxon>Glomeromycotina</taxon>
        <taxon>Glomeromycetes</taxon>
        <taxon>Diversisporales</taxon>
        <taxon>Gigasporaceae</taxon>
        <taxon>Cetraspora</taxon>
    </lineage>
</organism>
<feature type="non-terminal residue" evidence="1">
    <location>
        <position position="1"/>
    </location>
</feature>
<dbReference type="EMBL" id="CAJVPW010007622">
    <property type="protein sequence ID" value="CAG8583013.1"/>
    <property type="molecule type" value="Genomic_DNA"/>
</dbReference>
<evidence type="ECO:0000313" key="1">
    <source>
        <dbReference type="EMBL" id="CAG8583013.1"/>
    </source>
</evidence>
<reference evidence="1" key="1">
    <citation type="submission" date="2021-06" db="EMBL/GenBank/DDBJ databases">
        <authorList>
            <person name="Kallberg Y."/>
            <person name="Tangrot J."/>
            <person name="Rosling A."/>
        </authorList>
    </citation>
    <scope>NUCLEOTIDE SEQUENCE</scope>
    <source>
        <strain evidence="1">28 12/20/2015</strain>
    </source>
</reference>